<proteinExistence type="predicted"/>
<reference evidence="2" key="1">
    <citation type="journal article" date="2014" name="Int. J. Syst. Evol. Microbiol.">
        <title>Complete genome sequence of Corynebacterium casei LMG S-19264T (=DSM 44701T), isolated from a smear-ripened cheese.</title>
        <authorList>
            <consortium name="US DOE Joint Genome Institute (JGI-PGF)"/>
            <person name="Walter F."/>
            <person name="Albersmeier A."/>
            <person name="Kalinowski J."/>
            <person name="Ruckert C."/>
        </authorList>
    </citation>
    <scope>NUCLEOTIDE SEQUENCE</scope>
    <source>
        <strain evidence="2">JCM 4637</strain>
    </source>
</reference>
<protein>
    <recommendedName>
        <fullName evidence="1">Dienelactone hydrolase domain-containing protein</fullName>
    </recommendedName>
</protein>
<dbReference type="Gene3D" id="3.40.50.1820">
    <property type="entry name" value="alpha/beta hydrolase"/>
    <property type="match status" value="1"/>
</dbReference>
<organism evidence="2 3">
    <name type="scientific">Streptomyces finlayi</name>
    <dbReference type="NCBI Taxonomy" id="67296"/>
    <lineage>
        <taxon>Bacteria</taxon>
        <taxon>Bacillati</taxon>
        <taxon>Actinomycetota</taxon>
        <taxon>Actinomycetes</taxon>
        <taxon>Kitasatosporales</taxon>
        <taxon>Streptomycetaceae</taxon>
        <taxon>Streptomyces</taxon>
    </lineage>
</organism>
<dbReference type="GO" id="GO:0016787">
    <property type="term" value="F:hydrolase activity"/>
    <property type="evidence" value="ECO:0007669"/>
    <property type="project" value="InterPro"/>
</dbReference>
<dbReference type="AlphaFoldDB" id="A0A919CG49"/>
<evidence type="ECO:0000313" key="2">
    <source>
        <dbReference type="EMBL" id="GHD20134.1"/>
    </source>
</evidence>
<evidence type="ECO:0000313" key="3">
    <source>
        <dbReference type="Proteomes" id="UP000638353"/>
    </source>
</evidence>
<gene>
    <name evidence="2" type="ORF">GCM10010334_84360</name>
</gene>
<sequence>MFYLDTKAILGAVRAPVLMVHGTADTFVPVESSRTHKPMFAGSVELVELDGAQHGFAVHDDPKYLHPQSQAWQADVIARVSRFLTAY</sequence>
<dbReference type="EMBL" id="BMVC01000039">
    <property type="protein sequence ID" value="GHD20134.1"/>
    <property type="molecule type" value="Genomic_DNA"/>
</dbReference>
<dbReference type="Proteomes" id="UP000638353">
    <property type="component" value="Unassembled WGS sequence"/>
</dbReference>
<name>A0A919CG49_9ACTN</name>
<accession>A0A919CG49</accession>
<dbReference type="SUPFAM" id="SSF53474">
    <property type="entry name" value="alpha/beta-Hydrolases"/>
    <property type="match status" value="1"/>
</dbReference>
<reference evidence="2" key="2">
    <citation type="submission" date="2020-09" db="EMBL/GenBank/DDBJ databases">
        <authorList>
            <person name="Sun Q."/>
            <person name="Ohkuma M."/>
        </authorList>
    </citation>
    <scope>NUCLEOTIDE SEQUENCE</scope>
    <source>
        <strain evidence="2">JCM 4637</strain>
    </source>
</reference>
<dbReference type="InterPro" id="IPR002925">
    <property type="entry name" value="Dienelactn_hydro"/>
</dbReference>
<dbReference type="RefSeq" id="WP_229898634.1">
    <property type="nucleotide sequence ID" value="NZ_BMVC01000039.1"/>
</dbReference>
<dbReference type="Pfam" id="PF01738">
    <property type="entry name" value="DLH"/>
    <property type="match status" value="1"/>
</dbReference>
<evidence type="ECO:0000259" key="1">
    <source>
        <dbReference type="Pfam" id="PF01738"/>
    </source>
</evidence>
<feature type="domain" description="Dienelactone hydrolase" evidence="1">
    <location>
        <begin position="12"/>
        <end position="84"/>
    </location>
</feature>
<comment type="caution">
    <text evidence="2">The sequence shown here is derived from an EMBL/GenBank/DDBJ whole genome shotgun (WGS) entry which is preliminary data.</text>
</comment>
<dbReference type="InterPro" id="IPR029058">
    <property type="entry name" value="AB_hydrolase_fold"/>
</dbReference>